<dbReference type="PANTHER" id="PTHR13018">
    <property type="entry name" value="PROBABLE MEMBRANE PROTEIN DUF221-RELATED"/>
    <property type="match status" value="1"/>
</dbReference>
<feature type="compositionally biased region" description="Polar residues" evidence="7">
    <location>
        <begin position="1100"/>
        <end position="1122"/>
    </location>
</feature>
<keyword evidence="4 8" id="KW-0812">Transmembrane</keyword>
<protein>
    <recommendedName>
        <fullName evidence="14">DUF221-domain-containing protein</fullName>
    </recommendedName>
</protein>
<dbReference type="Proteomes" id="UP000054549">
    <property type="component" value="Unassembled WGS sequence"/>
</dbReference>
<dbReference type="Pfam" id="PF02714">
    <property type="entry name" value="RSN1_7TM"/>
    <property type="match status" value="1"/>
</dbReference>
<evidence type="ECO:0000259" key="9">
    <source>
        <dbReference type="Pfam" id="PF02714"/>
    </source>
</evidence>
<dbReference type="HOGENOM" id="CLU_002081_0_0_1"/>
<dbReference type="EMBL" id="KN818261">
    <property type="protein sequence ID" value="KIL63242.1"/>
    <property type="molecule type" value="Genomic_DNA"/>
</dbReference>
<keyword evidence="6 8" id="KW-0472">Membrane</keyword>
<name>A0A0C2WNQ0_AMAMK</name>
<dbReference type="GO" id="GO:0005886">
    <property type="term" value="C:plasma membrane"/>
    <property type="evidence" value="ECO:0007669"/>
    <property type="project" value="TreeGrafter"/>
</dbReference>
<feature type="transmembrane region" description="Helical" evidence="8">
    <location>
        <begin position="867"/>
        <end position="888"/>
    </location>
</feature>
<sequence>MGDIQTRPFSKNYRPVLLPFPRFDSPDLNHSGLINQSAIAVGISIICIAGYEVMKRRRRGKHRGHGIGSRESWEFGYLFQGRSWARRVYPSPPSPVGWPLSWINEVARFPESKLNELCGVDATLYTRFLRGCLWFASLHSLTTFPVLFPIHLWFADISVSPESMTKASISSLVGTPRGLSLLWIHILFLFWITITWVITLCWICLGALQLRQAHLLTISERISDVPSLPLHPHPPFTFADTLAPDEGHPNIGLRSRTVMVSNIPRTLRNEVALKGYFTYYMSQKLERPSIGLTSSSQPGLLDKCCAFLLNRLKNRLTPNNAALSHKNAPSYCSEDGSRGGVDSTKVPVIERAIICKRMGVLASEVERREETLAQLEAAHIKLANDILSFVKTAMDNRRHNKLTISSSSLPAESGNHRHDTAKDATCDHHDTDEEHIDHLIAALGPFIRELEPQRPFVRSTFAQSFQQNIRLLHRRSSNNPDLLDKETGPIFGELSDSHEFPSRRTVWEALLSLPRSCLKRHQPRASPYSYADIDILTARLEVLTSNITQHRAKAPEEYDPVSTAFVTFGEPIEARRACMYLAAHPNNPLACIVTMAPAYEDLDWMSVMKPSFINEFIKDWVVSIGIWGFTLFWLFPVSLLVGLVSIQNISRFWPSLKTYLDRHAWQEEIIQSFAPTILVAILTLLIPPILYLIATKAHTIKTLSGLHDLVLVRYYKFLVINVLVLFCVGTAALQSFLLSFKLPSHLNLLQIVADSFPSAGPFYVGWLVFSTAVHGFLELTLVGLPLLTYPSTARETTPRKRAVGIRPPTFPYYYWMPNHLLVLHVLLLFSVLNPFVLPFGALYFLVQFIHVYARSYEGNGHVILIRIVRYSLDGLILAQAVFLSYMVVLRRVTNVGLSAVLVATTLLVKVLLTRICRAQFEIQDIEEAELLKSKKRNEPETGAEIAVNDGSGERGGDAQTGFTLYGRSRPSLIELSSRSLQNWLRTEQRHHTPSKAVHTAFSGLCPANQPADGQHTAVLPQVGLIGTESSLAPHPAPRPWDDQTMIDRPYDNPFYSRPIDNALWLPRNPSAILDLDDTVDLRMPLTENLDVSKLGRFGLQNPSGATTPNEQQDATPRQSTEGPSLLVHHDKARLSEVNSSEARSTKASVEDADASSRQVHTPPTQPRPIDLRVRSLSEGQVPTAQRSTRITSANLAQFYRTRSSDIDKVSSRARTETFGIPSALHYRNISAHDAIFSEVLAEEEQVQLDHLNGERLEENMANAAAKSWLTSWMFKKAVV</sequence>
<feature type="transmembrane region" description="Helical" evidence="8">
    <location>
        <begin position="763"/>
        <end position="789"/>
    </location>
</feature>
<feature type="transmembrane region" description="Helical" evidence="8">
    <location>
        <begin position="669"/>
        <end position="693"/>
    </location>
</feature>
<dbReference type="InterPro" id="IPR003864">
    <property type="entry name" value="CSC1/OSCA1-like_7TM"/>
</dbReference>
<feature type="domain" description="CSC1/OSCA1-like cytosolic" evidence="11">
    <location>
        <begin position="347"/>
        <end position="604"/>
    </location>
</feature>
<feature type="domain" description="CSC1/OSCA1-like 7TM region" evidence="9">
    <location>
        <begin position="619"/>
        <end position="882"/>
    </location>
</feature>
<dbReference type="GO" id="GO:0005227">
    <property type="term" value="F:calcium-activated cation channel activity"/>
    <property type="evidence" value="ECO:0007669"/>
    <property type="project" value="InterPro"/>
</dbReference>
<comment type="subcellular location">
    <subcellularLocation>
        <location evidence="1">Membrane</location>
        <topology evidence="1">Multi-pass membrane protein</topology>
    </subcellularLocation>
</comment>
<dbReference type="AlphaFoldDB" id="A0A0C2WNQ0"/>
<feature type="transmembrane region" description="Helical" evidence="8">
    <location>
        <begin position="132"/>
        <end position="154"/>
    </location>
</feature>
<dbReference type="Pfam" id="PF13967">
    <property type="entry name" value="RSN1_TM"/>
    <property type="match status" value="1"/>
</dbReference>
<dbReference type="InParanoid" id="A0A0C2WNQ0"/>
<evidence type="ECO:0000256" key="5">
    <source>
        <dbReference type="ARBA" id="ARBA00022989"/>
    </source>
</evidence>
<evidence type="ECO:0000256" key="3">
    <source>
        <dbReference type="ARBA" id="ARBA00022448"/>
    </source>
</evidence>
<feature type="transmembrane region" description="Helical" evidence="8">
    <location>
        <begin position="894"/>
        <end position="912"/>
    </location>
</feature>
<evidence type="ECO:0008006" key="14">
    <source>
        <dbReference type="Google" id="ProtNLM"/>
    </source>
</evidence>
<dbReference type="OrthoDB" id="1689567at2759"/>
<evidence type="ECO:0000256" key="4">
    <source>
        <dbReference type="ARBA" id="ARBA00022692"/>
    </source>
</evidence>
<evidence type="ECO:0000256" key="6">
    <source>
        <dbReference type="ARBA" id="ARBA00023136"/>
    </source>
</evidence>
<dbReference type="Pfam" id="PF14703">
    <property type="entry name" value="PHM7_cyt"/>
    <property type="match status" value="1"/>
</dbReference>
<gene>
    <name evidence="12" type="ORF">M378DRAFT_80006</name>
</gene>
<keyword evidence="5 8" id="KW-1133">Transmembrane helix</keyword>
<feature type="region of interest" description="Disordered" evidence="7">
    <location>
        <begin position="1094"/>
        <end position="1170"/>
    </location>
</feature>
<feature type="transmembrane region" description="Helical" evidence="8">
    <location>
        <begin position="33"/>
        <end position="53"/>
    </location>
</feature>
<dbReference type="InterPro" id="IPR032880">
    <property type="entry name" value="CSC1/OSCA1-like_N"/>
</dbReference>
<reference evidence="12 13" key="1">
    <citation type="submission" date="2014-04" db="EMBL/GenBank/DDBJ databases">
        <title>Evolutionary Origins and Diversification of the Mycorrhizal Mutualists.</title>
        <authorList>
            <consortium name="DOE Joint Genome Institute"/>
            <consortium name="Mycorrhizal Genomics Consortium"/>
            <person name="Kohler A."/>
            <person name="Kuo A."/>
            <person name="Nagy L.G."/>
            <person name="Floudas D."/>
            <person name="Copeland A."/>
            <person name="Barry K.W."/>
            <person name="Cichocki N."/>
            <person name="Veneault-Fourrey C."/>
            <person name="LaButti K."/>
            <person name="Lindquist E.A."/>
            <person name="Lipzen A."/>
            <person name="Lundell T."/>
            <person name="Morin E."/>
            <person name="Murat C."/>
            <person name="Riley R."/>
            <person name="Ohm R."/>
            <person name="Sun H."/>
            <person name="Tunlid A."/>
            <person name="Henrissat B."/>
            <person name="Grigoriev I.V."/>
            <person name="Hibbett D.S."/>
            <person name="Martin F."/>
        </authorList>
    </citation>
    <scope>NUCLEOTIDE SEQUENCE [LARGE SCALE GENOMIC DNA]</scope>
    <source>
        <strain evidence="12 13">Koide BX008</strain>
    </source>
</reference>
<feature type="transmembrane region" description="Helical" evidence="8">
    <location>
        <begin position="182"/>
        <end position="208"/>
    </location>
</feature>
<organism evidence="12 13">
    <name type="scientific">Amanita muscaria (strain Koide BX008)</name>
    <dbReference type="NCBI Taxonomy" id="946122"/>
    <lineage>
        <taxon>Eukaryota</taxon>
        <taxon>Fungi</taxon>
        <taxon>Dikarya</taxon>
        <taxon>Basidiomycota</taxon>
        <taxon>Agaricomycotina</taxon>
        <taxon>Agaricomycetes</taxon>
        <taxon>Agaricomycetidae</taxon>
        <taxon>Agaricales</taxon>
        <taxon>Pluteineae</taxon>
        <taxon>Amanitaceae</taxon>
        <taxon>Amanita</taxon>
    </lineage>
</organism>
<comment type="similarity">
    <text evidence="2">Belongs to the CSC1 (TC 1.A.17) family.</text>
</comment>
<feature type="compositionally biased region" description="Polar residues" evidence="7">
    <location>
        <begin position="1136"/>
        <end position="1147"/>
    </location>
</feature>
<proteinExistence type="inferred from homology"/>
<feature type="domain" description="CSC1/OSCA1-like N-terminal transmembrane" evidence="10">
    <location>
        <begin position="79"/>
        <end position="202"/>
    </location>
</feature>
<evidence type="ECO:0000259" key="10">
    <source>
        <dbReference type="Pfam" id="PF13967"/>
    </source>
</evidence>
<evidence type="ECO:0000256" key="7">
    <source>
        <dbReference type="SAM" id="MobiDB-lite"/>
    </source>
</evidence>
<feature type="transmembrane region" description="Helical" evidence="8">
    <location>
        <begin position="620"/>
        <end position="649"/>
    </location>
</feature>
<accession>A0A0C2WNQ0</accession>
<feature type="region of interest" description="Disordered" evidence="7">
    <location>
        <begin position="939"/>
        <end position="961"/>
    </location>
</feature>
<dbReference type="PANTHER" id="PTHR13018:SF139">
    <property type="entry name" value="PHOSPHATE METABOLISM PROTEIN 7"/>
    <property type="match status" value="1"/>
</dbReference>
<evidence type="ECO:0000259" key="11">
    <source>
        <dbReference type="Pfam" id="PF14703"/>
    </source>
</evidence>
<dbReference type="STRING" id="946122.A0A0C2WNQ0"/>
<evidence type="ECO:0000256" key="8">
    <source>
        <dbReference type="SAM" id="Phobius"/>
    </source>
</evidence>
<dbReference type="InterPro" id="IPR027815">
    <property type="entry name" value="CSC1/OSCA1-like_cyt"/>
</dbReference>
<evidence type="ECO:0000256" key="2">
    <source>
        <dbReference type="ARBA" id="ARBA00007779"/>
    </source>
</evidence>
<feature type="transmembrane region" description="Helical" evidence="8">
    <location>
        <begin position="714"/>
        <end position="737"/>
    </location>
</feature>
<evidence type="ECO:0000313" key="12">
    <source>
        <dbReference type="EMBL" id="KIL63242.1"/>
    </source>
</evidence>
<evidence type="ECO:0000256" key="1">
    <source>
        <dbReference type="ARBA" id="ARBA00004141"/>
    </source>
</evidence>
<evidence type="ECO:0000313" key="13">
    <source>
        <dbReference type="Proteomes" id="UP000054549"/>
    </source>
</evidence>
<keyword evidence="13" id="KW-1185">Reference proteome</keyword>
<dbReference type="InterPro" id="IPR045122">
    <property type="entry name" value="Csc1-like"/>
</dbReference>
<keyword evidence="3" id="KW-0813">Transport</keyword>